<comment type="cofactor">
    <cofactor evidence="1">
        <name>Mg(2+)</name>
        <dbReference type="ChEBI" id="CHEBI:18420"/>
    </cofactor>
</comment>
<accession>A0AAX3ZWD9</accession>
<dbReference type="NCBIfam" id="NF033889">
    <property type="entry name" value="termin_lrg_T7"/>
    <property type="match status" value="1"/>
</dbReference>
<evidence type="ECO:0000313" key="4">
    <source>
        <dbReference type="Proteomes" id="UP001304490"/>
    </source>
</evidence>
<evidence type="ECO:0000256" key="1">
    <source>
        <dbReference type="HAMAP-Rule" id="MF_04147"/>
    </source>
</evidence>
<name>A0AAX3ZWD9_9CAUD</name>
<evidence type="ECO:0000313" key="3">
    <source>
        <dbReference type="EMBL" id="WMM95510.1"/>
    </source>
</evidence>
<protein>
    <recommendedName>
        <fullName evidence="1">Terminase, large subunit</fullName>
    </recommendedName>
    <alternativeName>
        <fullName evidence="1">DNA-packaging protein</fullName>
    </alternativeName>
    <domain>
        <recommendedName>
            <fullName evidence="1">ATPase</fullName>
            <ecNumber evidence="1">3.6.4.-</ecNumber>
        </recommendedName>
    </domain>
    <domain>
        <recommendedName>
            <fullName evidence="1">Endonuclease</fullName>
            <ecNumber evidence="1">3.1.21.-</ecNumber>
        </recommendedName>
    </domain>
</protein>
<feature type="short sequence motif" description="Walker B motif" evidence="1">
    <location>
        <begin position="156"/>
        <end position="161"/>
    </location>
</feature>
<proteinExistence type="inferred from homology"/>
<dbReference type="Gene3D" id="3.40.50.300">
    <property type="entry name" value="P-loop containing nucleotide triphosphate hydrolases"/>
    <property type="match status" value="1"/>
</dbReference>
<dbReference type="GO" id="GO:0016887">
    <property type="term" value="F:ATP hydrolysis activity"/>
    <property type="evidence" value="ECO:0007669"/>
    <property type="project" value="InterPro"/>
</dbReference>
<dbReference type="InterPro" id="IPR054762">
    <property type="entry name" value="Gp19_RNaseH-like"/>
</dbReference>
<dbReference type="GO" id="GO:0098009">
    <property type="term" value="C:viral terminase, large subunit"/>
    <property type="evidence" value="ECO:0007669"/>
    <property type="project" value="UniProtKB-UniRule"/>
</dbReference>
<keyword evidence="1" id="KW-1188">Viral release from host cell</keyword>
<reference evidence="3 4" key="1">
    <citation type="submission" date="2023-08" db="EMBL/GenBank/DDBJ databases">
        <authorList>
            <person name="Du S."/>
            <person name="Wu Z."/>
            <person name="Wu Y."/>
            <person name="Yang M."/>
            <person name="Shao J."/>
            <person name="Liu H."/>
            <person name="Zhao Y."/>
            <person name="Zhang Z."/>
        </authorList>
    </citation>
    <scope>NUCLEOTIDE SEQUENCE [LARGE SCALE GENOMIC DNA]</scope>
</reference>
<keyword evidence="4" id="KW-1185">Reference proteome</keyword>
<comment type="similarity">
    <text evidence="1">Belongs to the Teseptimavirus large terminase family.</text>
</comment>
<evidence type="ECO:0000259" key="2">
    <source>
        <dbReference type="Pfam" id="PF22530"/>
    </source>
</evidence>
<comment type="domain">
    <text evidence="1">The ATPase region is in the N-terminus, whereas the nuclease region is in the central part. The C-terminus is involved in prohead binding.</text>
</comment>
<keyword evidence="1" id="KW-0540">Nuclease</keyword>
<keyword evidence="1" id="KW-0460">Magnesium</keyword>
<dbReference type="SUPFAM" id="SSF52540">
    <property type="entry name" value="P-loop containing nucleoside triphosphate hydrolases"/>
    <property type="match status" value="1"/>
</dbReference>
<keyword evidence="1" id="KW-0255">Endonuclease</keyword>
<dbReference type="InterPro" id="IPR047987">
    <property type="entry name" value="Gp19-like_virus"/>
</dbReference>
<dbReference type="Gene3D" id="3.30.420.240">
    <property type="match status" value="1"/>
</dbReference>
<keyword evidence="1" id="KW-0067">ATP-binding</keyword>
<keyword evidence="1" id="KW-0231">Viral genome packaging</keyword>
<dbReference type="GO" id="GO:0019073">
    <property type="term" value="P:viral DNA genome packaging"/>
    <property type="evidence" value="ECO:0007669"/>
    <property type="project" value="UniProtKB-UniRule"/>
</dbReference>
<feature type="binding site" evidence="1">
    <location>
        <position position="359"/>
    </location>
    <ligand>
        <name>Mg(2+)</name>
        <dbReference type="ChEBI" id="CHEBI:18420"/>
        <label>1</label>
        <note>catalytic; for nuclease activity</note>
    </ligand>
</feature>
<feature type="domain" description="Terminase large subunit ribonuclease H-like" evidence="2">
    <location>
        <begin position="358"/>
        <end position="465"/>
    </location>
</feature>
<dbReference type="InterPro" id="IPR027417">
    <property type="entry name" value="P-loop_NTPase"/>
</dbReference>
<comment type="caution">
    <text evidence="1">Lacks conserved residue(s) required for the propagation of feature annotation.</text>
</comment>
<dbReference type="HAMAP" id="MF_04147">
    <property type="entry name" value="TERL_T7"/>
    <property type="match status" value="1"/>
</dbReference>
<dbReference type="GO" id="GO:0004519">
    <property type="term" value="F:endonuclease activity"/>
    <property type="evidence" value="ECO:0007669"/>
    <property type="project" value="UniProtKB-UniRule"/>
</dbReference>
<gene>
    <name evidence="3" type="ORF">CRP227_gp47</name>
</gene>
<feature type="binding site" evidence="1">
    <location>
        <position position="415"/>
    </location>
    <ligand>
        <name>Mg(2+)</name>
        <dbReference type="ChEBI" id="CHEBI:18420"/>
        <label>2</label>
        <note>catalytic; for nuclease activity</note>
    </ligand>
</feature>
<keyword evidence="1" id="KW-0378">Hydrolase</keyword>
<comment type="subunit">
    <text evidence="1">Homopentamer. Interacts with the terminase small subunit; the active complex is probably heterooligomeric. Interacts with the portal protein.</text>
</comment>
<dbReference type="InterPro" id="IPR044271">
    <property type="entry name" value="Terminase_large_su_gp19"/>
</dbReference>
<dbReference type="GO" id="GO:0046872">
    <property type="term" value="F:metal ion binding"/>
    <property type="evidence" value="ECO:0007669"/>
    <property type="project" value="UniProtKB-UniRule"/>
</dbReference>
<feature type="short sequence motif" description="Walker A motif" evidence="1">
    <location>
        <begin position="58"/>
        <end position="65"/>
    </location>
</feature>
<sequence length="573" mass="64818">MFTDRTSLGVPTDKDPLSDFRKFLFVCWQHLNLPDPTPVQYDIAKHIQNGEKRIIVEAFRGVGKSWITSAYVVWLLYMNPQLNILVVSASKTRADDFTTFTLRLINEMPILQHLIPHSDQRQSKISFDVGPANASHAPSVKSVGVTGQLAGSRADVLIADDIEVPNNSATQGMRDKLSEAVKEFDAILKPNGRIIYLGTPQNQESLYNKLPDRGYKVRIWPARYPNEDQLVSLGEKLAPKVKRELENDPELVGKSTDPNRFNDYDLAEREASYGRSGFALQFMLDTRLSDAERYPLKVSDLVVMDIPTEEAPEKVSWASGEQYVVQELPNVAFNGDHYHRPMYISDQFVEYSGSVMSIDPSGRGKDETGYAVVKMLNGYLYVRRCGGVAGGYSEEALQKLSLIAKEERVNEIIVESNFGDGMFNQLITPVLAKIHPVTLSEVRHNTQKEKRIIDVLEPVMNQHKLVMDKKLIKQDYESTQHLPPEQSLRYQLMYQLTRITAERGALSNDDRLDSLAMAVQYWVDAMAQDADRQINSRREEMLMDEINKVRRSADMGLAVITGHLGGDTSNMKW</sequence>
<comment type="function">
    <text evidence="1">The terminase large subunit acts as an ATP driven molecular motor necessary for viral DNA translocation into empty capsids and as an endonuclease that cuts the viral genome at a unique and precise dsDNA sequence to initiate and to end a packaging reaction. The terminase lies at a unique vertex of the procapsid and is composed of two subunits, a small terminase subunit involved in viral DNA recognition (packaging sequence), and a large terminase subunit possessing endonucleolytic and ATPase activities. Both terminase subunits heterooligomerize and are docked on the portal protein to form the packaging machine. The terminase large subunit exhibits endonuclease activity and cleaves the viral genome concatemer. Once the DNA is packaged, the terminase detaches from the portal and gets replaced by the tail to finish maturation of the virion.</text>
</comment>
<keyword evidence="1" id="KW-0479">Metal-binding</keyword>
<dbReference type="EC" id="3.1.21.-" evidence="1"/>
<dbReference type="Pfam" id="PF22530">
    <property type="entry name" value="Terminase-T7_RNaseH-like"/>
    <property type="match status" value="1"/>
</dbReference>
<keyword evidence="1" id="KW-0547">Nucleotide-binding</keyword>
<feature type="region of interest" description="Nuclease activity" evidence="1">
    <location>
        <begin position="339"/>
        <end position="424"/>
    </location>
</feature>
<dbReference type="GO" id="GO:0051276">
    <property type="term" value="P:chromosome organization"/>
    <property type="evidence" value="ECO:0007669"/>
    <property type="project" value="UniProtKB-UniRule"/>
</dbReference>
<feature type="binding site" evidence="1">
    <location>
        <position position="359"/>
    </location>
    <ligand>
        <name>Mg(2+)</name>
        <dbReference type="ChEBI" id="CHEBI:18420"/>
        <label>2</label>
        <note>catalytic; for nuclease activity</note>
    </ligand>
</feature>
<dbReference type="GO" id="GO:0005524">
    <property type="term" value="F:ATP binding"/>
    <property type="evidence" value="ECO:0007669"/>
    <property type="project" value="UniProtKB-KW"/>
</dbReference>
<dbReference type="EMBL" id="OR420746">
    <property type="protein sequence ID" value="WMM95510.1"/>
    <property type="molecule type" value="Genomic_DNA"/>
</dbReference>
<organism evidence="3 4">
    <name type="scientific">Roseobacter phage CRP-227</name>
    <dbReference type="NCBI Taxonomy" id="3072847"/>
    <lineage>
        <taxon>Viruses</taxon>
        <taxon>Duplodnaviria</taxon>
        <taxon>Heunggongvirae</taxon>
        <taxon>Uroviricota</taxon>
        <taxon>Caudoviricetes</taxon>
        <taxon>Autographivirales</taxon>
        <taxon>Autographivirales incertae sedis</taxon>
        <taxon>Dynamenevirus</taxon>
        <taxon>Dynamenevirus CRP227</taxon>
    </lineage>
</organism>
<dbReference type="EC" id="3.6.4.-" evidence="1"/>
<dbReference type="Proteomes" id="UP001304490">
    <property type="component" value="Segment"/>
</dbReference>
<feature type="binding site" evidence="1">
    <location>
        <position position="513"/>
    </location>
    <ligand>
        <name>Mg(2+)</name>
        <dbReference type="ChEBI" id="CHEBI:18420"/>
        <label>1</label>
        <note>catalytic; for nuclease activity</note>
    </ligand>
</feature>